<comment type="caution">
    <text evidence="1">The sequence shown here is derived from an EMBL/GenBank/DDBJ whole genome shotgun (WGS) entry which is preliminary data.</text>
</comment>
<proteinExistence type="predicted"/>
<sequence length="56" mass="6372">MDKERRDMTTLLVGKYGWLLFSKAPYAGKSDFNALYNCFAARGKPKRNISLMRSPG</sequence>
<name>A0ABP3KC48_9SPHN</name>
<organism evidence="1 2">
    <name type="scientific">Parasphingorhabdus litoris</name>
    <dbReference type="NCBI Taxonomy" id="394733"/>
    <lineage>
        <taxon>Bacteria</taxon>
        <taxon>Pseudomonadati</taxon>
        <taxon>Pseudomonadota</taxon>
        <taxon>Alphaproteobacteria</taxon>
        <taxon>Sphingomonadales</taxon>
        <taxon>Sphingomonadaceae</taxon>
        <taxon>Parasphingorhabdus</taxon>
    </lineage>
</organism>
<evidence type="ECO:0000313" key="1">
    <source>
        <dbReference type="EMBL" id="GAA0476166.1"/>
    </source>
</evidence>
<dbReference type="Proteomes" id="UP001500713">
    <property type="component" value="Unassembled WGS sequence"/>
</dbReference>
<evidence type="ECO:0000313" key="2">
    <source>
        <dbReference type="Proteomes" id="UP001500713"/>
    </source>
</evidence>
<gene>
    <name evidence="1" type="ORF">GCM10009096_17410</name>
</gene>
<protein>
    <submittedName>
        <fullName evidence="1">Uncharacterized protein</fullName>
    </submittedName>
</protein>
<keyword evidence="2" id="KW-1185">Reference proteome</keyword>
<dbReference type="EMBL" id="BAAAEM010000002">
    <property type="protein sequence ID" value="GAA0476166.1"/>
    <property type="molecule type" value="Genomic_DNA"/>
</dbReference>
<accession>A0ABP3KC48</accession>
<reference evidence="2" key="1">
    <citation type="journal article" date="2019" name="Int. J. Syst. Evol. Microbiol.">
        <title>The Global Catalogue of Microorganisms (GCM) 10K type strain sequencing project: providing services to taxonomists for standard genome sequencing and annotation.</title>
        <authorList>
            <consortium name="The Broad Institute Genomics Platform"/>
            <consortium name="The Broad Institute Genome Sequencing Center for Infectious Disease"/>
            <person name="Wu L."/>
            <person name="Ma J."/>
        </authorList>
    </citation>
    <scope>NUCLEOTIDE SEQUENCE [LARGE SCALE GENOMIC DNA]</scope>
    <source>
        <strain evidence="2">JCM 14162</strain>
    </source>
</reference>